<keyword evidence="3" id="KW-1185">Reference proteome</keyword>
<dbReference type="AlphaFoldDB" id="A0AAV0D3L2"/>
<dbReference type="SUPFAM" id="SSF57756">
    <property type="entry name" value="Retrovirus zinc finger-like domains"/>
    <property type="match status" value="1"/>
</dbReference>
<proteinExistence type="predicted"/>
<sequence>MEITTTTTLVHLNAPTNFPVKLSASNFPIWRRQVEATLVGYDLLPYVDGTITIPSKFSDDDKLILNPCYSIWYRQDQILLSAFIGSCTDPVQSLLSSALTAKDAWDTLLNSYANASPGHILALKSKLSRNPRGNRSISDYLKDMQAIAGELALAQCPVSDTDLHLSILNQLGDDYRPIISALRVRNTATSMLELSNILTDHERLLKESEEATSTLLATANITQRHTPEGFSAAASRPREAPFPGGSRSTYSKGGQRGPLPSHGPPRSGSTTGRSTPICRFCNFAGHVVKDCRKLARFLRENHITTAAPVVNTTVTHGSPIGTSQPWLFDSGASHHATSSVDALQEFSTYDGPDEIRLGNGPNHRESAHER</sequence>
<protein>
    <recommendedName>
        <fullName evidence="4">CCHC-type domain-containing protein</fullName>
    </recommendedName>
</protein>
<feature type="region of interest" description="Disordered" evidence="1">
    <location>
        <begin position="217"/>
        <end position="272"/>
    </location>
</feature>
<dbReference type="PANTHER" id="PTHR47481:SF43">
    <property type="entry name" value="RETROTRANSPOSON COPIA-LIKE N-TERMINAL DOMAIN-CONTAINING PROTEIN"/>
    <property type="match status" value="1"/>
</dbReference>
<dbReference type="GO" id="GO:0008270">
    <property type="term" value="F:zinc ion binding"/>
    <property type="evidence" value="ECO:0007669"/>
    <property type="project" value="InterPro"/>
</dbReference>
<evidence type="ECO:0008006" key="4">
    <source>
        <dbReference type="Google" id="ProtNLM"/>
    </source>
</evidence>
<feature type="region of interest" description="Disordered" evidence="1">
    <location>
        <begin position="350"/>
        <end position="370"/>
    </location>
</feature>
<dbReference type="Pfam" id="PF14223">
    <property type="entry name" value="Retrotran_gag_2"/>
    <property type="match status" value="1"/>
</dbReference>
<dbReference type="Proteomes" id="UP001152523">
    <property type="component" value="Unassembled WGS sequence"/>
</dbReference>
<gene>
    <name evidence="2" type="ORF">CEPIT_LOCUS10671</name>
</gene>
<dbReference type="GO" id="GO:0003676">
    <property type="term" value="F:nucleic acid binding"/>
    <property type="evidence" value="ECO:0007669"/>
    <property type="project" value="InterPro"/>
</dbReference>
<dbReference type="InterPro" id="IPR036875">
    <property type="entry name" value="Znf_CCHC_sf"/>
</dbReference>
<organism evidence="2 3">
    <name type="scientific">Cuscuta epithymum</name>
    <dbReference type="NCBI Taxonomy" id="186058"/>
    <lineage>
        <taxon>Eukaryota</taxon>
        <taxon>Viridiplantae</taxon>
        <taxon>Streptophyta</taxon>
        <taxon>Embryophyta</taxon>
        <taxon>Tracheophyta</taxon>
        <taxon>Spermatophyta</taxon>
        <taxon>Magnoliopsida</taxon>
        <taxon>eudicotyledons</taxon>
        <taxon>Gunneridae</taxon>
        <taxon>Pentapetalae</taxon>
        <taxon>asterids</taxon>
        <taxon>lamiids</taxon>
        <taxon>Solanales</taxon>
        <taxon>Convolvulaceae</taxon>
        <taxon>Cuscuteae</taxon>
        <taxon>Cuscuta</taxon>
        <taxon>Cuscuta subgen. Cuscuta</taxon>
    </lineage>
</organism>
<dbReference type="EMBL" id="CAMAPF010000060">
    <property type="protein sequence ID" value="CAH9088919.1"/>
    <property type="molecule type" value="Genomic_DNA"/>
</dbReference>
<reference evidence="2" key="1">
    <citation type="submission" date="2022-07" db="EMBL/GenBank/DDBJ databases">
        <authorList>
            <person name="Macas J."/>
            <person name="Novak P."/>
            <person name="Neumann P."/>
        </authorList>
    </citation>
    <scope>NUCLEOTIDE SEQUENCE</scope>
</reference>
<comment type="caution">
    <text evidence="2">The sequence shown here is derived from an EMBL/GenBank/DDBJ whole genome shotgun (WGS) entry which is preliminary data.</text>
</comment>
<dbReference type="PANTHER" id="PTHR47481">
    <property type="match status" value="1"/>
</dbReference>
<evidence type="ECO:0000256" key="1">
    <source>
        <dbReference type="SAM" id="MobiDB-lite"/>
    </source>
</evidence>
<accession>A0AAV0D3L2</accession>
<evidence type="ECO:0000313" key="3">
    <source>
        <dbReference type="Proteomes" id="UP001152523"/>
    </source>
</evidence>
<evidence type="ECO:0000313" key="2">
    <source>
        <dbReference type="EMBL" id="CAH9088919.1"/>
    </source>
</evidence>
<name>A0AAV0D3L2_9ASTE</name>